<accession>A0ACB5TSG5</accession>
<evidence type="ECO:0000313" key="2">
    <source>
        <dbReference type="Proteomes" id="UP001165064"/>
    </source>
</evidence>
<proteinExistence type="predicted"/>
<name>A0ACB5TSG5_AMBMO</name>
<dbReference type="Proteomes" id="UP001165064">
    <property type="component" value="Unassembled WGS sequence"/>
</dbReference>
<gene>
    <name evidence="1" type="ORF">Amon02_000939400</name>
</gene>
<comment type="caution">
    <text evidence="1">The sequence shown here is derived from an EMBL/GenBank/DDBJ whole genome shotgun (WGS) entry which is preliminary data.</text>
</comment>
<organism evidence="1 2">
    <name type="scientific">Ambrosiozyma monospora</name>
    <name type="common">Yeast</name>
    <name type="synonym">Endomycopsis monosporus</name>
    <dbReference type="NCBI Taxonomy" id="43982"/>
    <lineage>
        <taxon>Eukaryota</taxon>
        <taxon>Fungi</taxon>
        <taxon>Dikarya</taxon>
        <taxon>Ascomycota</taxon>
        <taxon>Saccharomycotina</taxon>
        <taxon>Pichiomycetes</taxon>
        <taxon>Pichiales</taxon>
        <taxon>Pichiaceae</taxon>
        <taxon>Ambrosiozyma</taxon>
    </lineage>
</organism>
<dbReference type="EMBL" id="BSXS01008809">
    <property type="protein sequence ID" value="GME93734.1"/>
    <property type="molecule type" value="Genomic_DNA"/>
</dbReference>
<sequence>MSEDLNARRQELQELNEQAWRGHSVFATKKLDSSLKKNTAYIKKIRTSVGLDSKKFLIDQLATTSLEKYLNELLPATFEGLSKITKNQDLAPAVEVVSALHQRFHVEFTPYLMLSFLYALASPSTPTADVPEKEEKERIVRQRNLLKLFMELHLAGVFRNIDDMPKSELPPYLLKKVNKGIIEPIVVAVLKEVLSFEYAQDSHSYSSSINFG</sequence>
<keyword evidence="2" id="KW-1185">Reference proteome</keyword>
<evidence type="ECO:0000313" key="1">
    <source>
        <dbReference type="EMBL" id="GME93734.1"/>
    </source>
</evidence>
<protein>
    <submittedName>
        <fullName evidence="1">Unnamed protein product</fullName>
    </submittedName>
</protein>
<reference evidence="1" key="1">
    <citation type="submission" date="2023-04" db="EMBL/GenBank/DDBJ databases">
        <title>Ambrosiozyma monospora NBRC 10751.</title>
        <authorList>
            <person name="Ichikawa N."/>
            <person name="Sato H."/>
            <person name="Tonouchi N."/>
        </authorList>
    </citation>
    <scope>NUCLEOTIDE SEQUENCE</scope>
    <source>
        <strain evidence="1">NBRC 10751</strain>
    </source>
</reference>